<reference evidence="2 3" key="1">
    <citation type="submission" date="2019-01" db="EMBL/GenBank/DDBJ databases">
        <title>Sequencing the genomes of 1000 actinobacteria strains.</title>
        <authorList>
            <person name="Klenk H.-P."/>
        </authorList>
    </citation>
    <scope>NUCLEOTIDE SEQUENCE [LARGE SCALE GENOMIC DNA]</scope>
    <source>
        <strain evidence="2 3">DSM 43925</strain>
    </source>
</reference>
<sequence>MGPAPNRRPVATVHTYMRYAWLCHPVTVAGVIMLLVNDHLLKQAWPGFVTGKLSDVAGLVVAPALLALLLWRRADLAATVLTGVLFALVKTTETGAEAASQAWTFLAGPSRVLADPTDLLALPALALAWWVRRRSLTAGSSPRWRIIVAMPLAVLAVTASGAAPGPSAAAAVEVKNDRILVYTDDFTIWESEDHGATWSSSSVPFDDIPPDVRSRLQEVQTPQAAACVHYQATRCYQVVPGQMAVEQSDDGGKTWRTSWSLADGDERERLVRRYDDASGLRSMGLAVQAWRGGHIVVVANGLDGIVVRDESGTWQRLGWPGQDAESPSVDLFPEINVAIFLAACLLFGAAGAGLRRYHRLYLGFAAAACLSYLAVVNVPDLPSDLDAVVRILGVITIPVGFVVCIALLIAGRARPAPVAVGLLGAPLVYLSVYTPFHGWAAGTPGPYWAAVVLAVLLTGLVLMTALALIRKDARQASSPADGPP</sequence>
<dbReference type="EMBL" id="SAUN01000001">
    <property type="protein sequence ID" value="RVX46187.1"/>
    <property type="molecule type" value="Genomic_DNA"/>
</dbReference>
<comment type="caution">
    <text evidence="2">The sequence shown here is derived from an EMBL/GenBank/DDBJ whole genome shotgun (WGS) entry which is preliminary data.</text>
</comment>
<gene>
    <name evidence="2" type="ORF">EDD27_9040</name>
</gene>
<accession>A0A438MJY3</accession>
<keyword evidence="1" id="KW-1133">Transmembrane helix</keyword>
<feature type="transmembrane region" description="Helical" evidence="1">
    <location>
        <begin position="335"/>
        <end position="354"/>
    </location>
</feature>
<proteinExistence type="predicted"/>
<dbReference type="Gene3D" id="2.120.10.10">
    <property type="match status" value="1"/>
</dbReference>
<dbReference type="SUPFAM" id="SSF110296">
    <property type="entry name" value="Oligoxyloglucan reducing end-specific cellobiohydrolase"/>
    <property type="match status" value="1"/>
</dbReference>
<feature type="transmembrane region" description="Helical" evidence="1">
    <location>
        <begin position="418"/>
        <end position="436"/>
    </location>
</feature>
<feature type="transmembrane region" description="Helical" evidence="1">
    <location>
        <begin position="53"/>
        <end position="71"/>
    </location>
</feature>
<feature type="transmembrane region" description="Helical" evidence="1">
    <location>
        <begin position="361"/>
        <end position="379"/>
    </location>
</feature>
<dbReference type="AlphaFoldDB" id="A0A438MJY3"/>
<dbReference type="Proteomes" id="UP000284824">
    <property type="component" value="Unassembled WGS sequence"/>
</dbReference>
<keyword evidence="3" id="KW-1185">Reference proteome</keyword>
<evidence type="ECO:0000256" key="1">
    <source>
        <dbReference type="SAM" id="Phobius"/>
    </source>
</evidence>
<name>A0A438MJY3_9ACTN</name>
<protein>
    <submittedName>
        <fullName evidence="2">Uncharacterized protein</fullName>
    </submittedName>
</protein>
<organism evidence="2 3">
    <name type="scientific">Nonomuraea polychroma</name>
    <dbReference type="NCBI Taxonomy" id="46176"/>
    <lineage>
        <taxon>Bacteria</taxon>
        <taxon>Bacillati</taxon>
        <taxon>Actinomycetota</taxon>
        <taxon>Actinomycetes</taxon>
        <taxon>Streptosporangiales</taxon>
        <taxon>Streptosporangiaceae</taxon>
        <taxon>Nonomuraea</taxon>
    </lineage>
</organism>
<feature type="transmembrane region" description="Helical" evidence="1">
    <location>
        <begin position="19"/>
        <end position="41"/>
    </location>
</feature>
<keyword evidence="1" id="KW-0472">Membrane</keyword>
<evidence type="ECO:0000313" key="3">
    <source>
        <dbReference type="Proteomes" id="UP000284824"/>
    </source>
</evidence>
<feature type="transmembrane region" description="Helical" evidence="1">
    <location>
        <begin position="391"/>
        <end position="411"/>
    </location>
</feature>
<feature type="transmembrane region" description="Helical" evidence="1">
    <location>
        <begin position="448"/>
        <end position="469"/>
    </location>
</feature>
<keyword evidence="1" id="KW-0812">Transmembrane</keyword>
<evidence type="ECO:0000313" key="2">
    <source>
        <dbReference type="EMBL" id="RVX46187.1"/>
    </source>
</evidence>